<accession>A0A024S4S0</accession>
<sequence>MAAKLSADLLFQMAKTRRSIYTLSKDMPISTSRVHEIVKEATLHTPSSFNVQTNRAVVLFGAEHDKLWDITHDTLKAIVPAEQFQSTADKLKLFKAGAGTVLFFEDTDATKALQAKYPLYADRFPPWAAQSLGMEQLLVWTALEVEGLGANLQHYNPLIDLKVAETWKVPAHWRLDAQLVFGGKAGEPGPKDFQDIDERVKVHDLSIAPCRSW</sequence>
<keyword evidence="6" id="KW-0539">Nucleus</keyword>
<evidence type="ECO:0000313" key="9">
    <source>
        <dbReference type="Proteomes" id="UP000024376"/>
    </source>
</evidence>
<evidence type="ECO:0000256" key="2">
    <source>
        <dbReference type="ARBA" id="ARBA00004496"/>
    </source>
</evidence>
<dbReference type="EMBL" id="KI911156">
    <property type="protein sequence ID" value="ETR99470.1"/>
    <property type="molecule type" value="Genomic_DNA"/>
</dbReference>
<evidence type="ECO:0000256" key="3">
    <source>
        <dbReference type="ARBA" id="ARBA00007118"/>
    </source>
</evidence>
<dbReference type="HOGENOM" id="CLU_073125_1_0_1"/>
<organism evidence="8 9">
    <name type="scientific">Hypocrea jecorina (strain ATCC 56765 / BCRC 32924 / NRRL 11460 / Rut C-30)</name>
    <name type="common">Trichoderma reesei</name>
    <dbReference type="NCBI Taxonomy" id="1344414"/>
    <lineage>
        <taxon>Eukaryota</taxon>
        <taxon>Fungi</taxon>
        <taxon>Dikarya</taxon>
        <taxon>Ascomycota</taxon>
        <taxon>Pezizomycotina</taxon>
        <taxon>Sordariomycetes</taxon>
        <taxon>Hypocreomycetidae</taxon>
        <taxon>Hypocreales</taxon>
        <taxon>Hypocreaceae</taxon>
        <taxon>Trichoderma</taxon>
    </lineage>
</organism>
<gene>
    <name evidence="8" type="ORF">M419DRAFT_142356</name>
</gene>
<dbReference type="InterPro" id="IPR029479">
    <property type="entry name" value="Nitroreductase"/>
</dbReference>
<reference evidence="9" key="1">
    <citation type="journal article" date="2013" name="Ind. Biotechnol.">
        <title>Comparative genomics analysis of Trichoderma reesei strains.</title>
        <authorList>
            <person name="Koike H."/>
            <person name="Aerts A."/>
            <person name="LaButti K."/>
            <person name="Grigoriev I.V."/>
            <person name="Baker S.E."/>
        </authorList>
    </citation>
    <scope>NUCLEOTIDE SEQUENCE [LARGE SCALE GENOMIC DNA]</scope>
    <source>
        <strain evidence="9">ATCC 56765 / BCRC 32924 / NRRL 11460 / Rut C-30</strain>
    </source>
</reference>
<dbReference type="PANTHER" id="PTHR43035">
    <property type="entry name" value="FATTY ACID REPRESSION MUTANT PROTEIN 2-RELATED"/>
    <property type="match status" value="1"/>
</dbReference>
<dbReference type="CDD" id="cd02140">
    <property type="entry name" value="Frm2-like"/>
    <property type="match status" value="1"/>
</dbReference>
<dbReference type="AlphaFoldDB" id="A0A024S4S0"/>
<evidence type="ECO:0000259" key="7">
    <source>
        <dbReference type="Pfam" id="PF00881"/>
    </source>
</evidence>
<dbReference type="SUPFAM" id="SSF55469">
    <property type="entry name" value="FMN-dependent nitroreductase-like"/>
    <property type="match status" value="1"/>
</dbReference>
<protein>
    <submittedName>
        <fullName evidence="8">Nitroreductase family protein</fullName>
    </submittedName>
</protein>
<dbReference type="Gene3D" id="3.40.109.10">
    <property type="entry name" value="NADH Oxidase"/>
    <property type="match status" value="1"/>
</dbReference>
<keyword evidence="5" id="KW-0560">Oxidoreductase</keyword>
<comment type="similarity">
    <text evidence="3">Belongs to the nitroreductase family.</text>
</comment>
<name>A0A024S4S0_HYPJR</name>
<dbReference type="Pfam" id="PF00881">
    <property type="entry name" value="Nitroreductase"/>
    <property type="match status" value="1"/>
</dbReference>
<proteinExistence type="inferred from homology"/>
<dbReference type="InterPro" id="IPR033877">
    <property type="entry name" value="Frm2/Hbn1"/>
</dbReference>
<dbReference type="PANTHER" id="PTHR43035:SF1">
    <property type="entry name" value="FATTY ACID REPRESSION MUTANT PROTEIN 2-RELATED"/>
    <property type="match status" value="1"/>
</dbReference>
<dbReference type="GO" id="GO:0005737">
    <property type="term" value="C:cytoplasm"/>
    <property type="evidence" value="ECO:0007669"/>
    <property type="project" value="UniProtKB-SubCell"/>
</dbReference>
<evidence type="ECO:0000256" key="6">
    <source>
        <dbReference type="ARBA" id="ARBA00023242"/>
    </source>
</evidence>
<dbReference type="OrthoDB" id="2138173at2759"/>
<dbReference type="InterPro" id="IPR000415">
    <property type="entry name" value="Nitroreductase-like"/>
</dbReference>
<dbReference type="GO" id="GO:0016491">
    <property type="term" value="F:oxidoreductase activity"/>
    <property type="evidence" value="ECO:0007669"/>
    <property type="project" value="UniProtKB-KW"/>
</dbReference>
<dbReference type="GO" id="GO:0005634">
    <property type="term" value="C:nucleus"/>
    <property type="evidence" value="ECO:0007669"/>
    <property type="project" value="UniProtKB-SubCell"/>
</dbReference>
<feature type="domain" description="Nitroreductase" evidence="7">
    <location>
        <begin position="15"/>
        <end position="182"/>
    </location>
</feature>
<comment type="subcellular location">
    <subcellularLocation>
        <location evidence="2">Cytoplasm</location>
    </subcellularLocation>
    <subcellularLocation>
        <location evidence="1">Nucleus</location>
    </subcellularLocation>
</comment>
<dbReference type="FunFam" id="3.40.109.10:FF:000001">
    <property type="entry name" value="Nitroreductase family"/>
    <property type="match status" value="1"/>
</dbReference>
<keyword evidence="4" id="KW-0963">Cytoplasm</keyword>
<evidence type="ECO:0000256" key="5">
    <source>
        <dbReference type="ARBA" id="ARBA00023002"/>
    </source>
</evidence>
<dbReference type="Proteomes" id="UP000024376">
    <property type="component" value="Unassembled WGS sequence"/>
</dbReference>
<dbReference type="GO" id="GO:0034599">
    <property type="term" value="P:cellular response to oxidative stress"/>
    <property type="evidence" value="ECO:0007669"/>
    <property type="project" value="InterPro"/>
</dbReference>
<evidence type="ECO:0000313" key="8">
    <source>
        <dbReference type="EMBL" id="ETR99470.1"/>
    </source>
</evidence>
<evidence type="ECO:0000256" key="1">
    <source>
        <dbReference type="ARBA" id="ARBA00004123"/>
    </source>
</evidence>
<dbReference type="KEGG" id="trr:M419DRAFT_142356"/>
<evidence type="ECO:0000256" key="4">
    <source>
        <dbReference type="ARBA" id="ARBA00022490"/>
    </source>
</evidence>